<accession>A0ABQ9EPM1</accession>
<protein>
    <submittedName>
        <fullName evidence="3">Uncharacterized protein</fullName>
    </submittedName>
</protein>
<name>A0ABQ9EPM1_TEGGR</name>
<organism evidence="3 4">
    <name type="scientific">Tegillarca granosa</name>
    <name type="common">Malaysian cockle</name>
    <name type="synonym">Anadara granosa</name>
    <dbReference type="NCBI Taxonomy" id="220873"/>
    <lineage>
        <taxon>Eukaryota</taxon>
        <taxon>Metazoa</taxon>
        <taxon>Spiralia</taxon>
        <taxon>Lophotrochozoa</taxon>
        <taxon>Mollusca</taxon>
        <taxon>Bivalvia</taxon>
        <taxon>Autobranchia</taxon>
        <taxon>Pteriomorphia</taxon>
        <taxon>Arcoida</taxon>
        <taxon>Arcoidea</taxon>
        <taxon>Arcidae</taxon>
        <taxon>Tegillarca</taxon>
    </lineage>
</organism>
<evidence type="ECO:0000256" key="1">
    <source>
        <dbReference type="ARBA" id="ARBA00004906"/>
    </source>
</evidence>
<gene>
    <name evidence="3" type="ORF">KUTeg_016060</name>
</gene>
<proteinExistence type="predicted"/>
<dbReference type="PANTHER" id="PTHR13123">
    <property type="entry name" value="LD30288P"/>
    <property type="match status" value="1"/>
</dbReference>
<evidence type="ECO:0000313" key="3">
    <source>
        <dbReference type="EMBL" id="KAJ8305515.1"/>
    </source>
</evidence>
<dbReference type="InterPro" id="IPR040394">
    <property type="entry name" value="FBX25/32"/>
</dbReference>
<sequence>MDEMPYLGRDWRSPGDQWVRTREGWEKLKLWRVKVFENLNENILARLMRLAVLEWGCTKESGYFKHQPHIHFVKGISKERKVLTSLSEAFIHLDISGAAKDIRRFSYVSKLVEILLQNKLVNMSGTSQKYLFTILDEMVNQVLKSKINTERIKELLTFAVNSLKEGQHHHIGKKSRWESDVGGFTTGLYKFKRQLLTFLPQQISEDDSDDIDWKYIYKRCVLYDNNRVQVTTITETLAHATYKRFGKKEVFADMLAICSHCDTLFWQSIGHPCISEEEPLSKILSPDAFIKLFMI</sequence>
<evidence type="ECO:0000256" key="2">
    <source>
        <dbReference type="ARBA" id="ARBA00022786"/>
    </source>
</evidence>
<reference evidence="3 4" key="1">
    <citation type="submission" date="2022-12" db="EMBL/GenBank/DDBJ databases">
        <title>Chromosome-level genome of Tegillarca granosa.</title>
        <authorList>
            <person name="Kim J."/>
        </authorList>
    </citation>
    <scope>NUCLEOTIDE SEQUENCE [LARGE SCALE GENOMIC DNA]</scope>
    <source>
        <strain evidence="3">Teg-2019</strain>
        <tissue evidence="3">Adductor muscle</tissue>
    </source>
</reference>
<dbReference type="PANTHER" id="PTHR13123:SF7">
    <property type="entry name" value="LD30288P"/>
    <property type="match status" value="1"/>
</dbReference>
<keyword evidence="2" id="KW-0833">Ubl conjugation pathway</keyword>
<comment type="pathway">
    <text evidence="1">Protein modification; protein ubiquitination.</text>
</comment>
<dbReference type="Proteomes" id="UP001217089">
    <property type="component" value="Unassembled WGS sequence"/>
</dbReference>
<keyword evidence="4" id="KW-1185">Reference proteome</keyword>
<dbReference type="EMBL" id="JARBDR010000813">
    <property type="protein sequence ID" value="KAJ8305515.1"/>
    <property type="molecule type" value="Genomic_DNA"/>
</dbReference>
<evidence type="ECO:0000313" key="4">
    <source>
        <dbReference type="Proteomes" id="UP001217089"/>
    </source>
</evidence>
<comment type="caution">
    <text evidence="3">The sequence shown here is derived from an EMBL/GenBank/DDBJ whole genome shotgun (WGS) entry which is preliminary data.</text>
</comment>